<dbReference type="Gene3D" id="2.60.120.10">
    <property type="entry name" value="Jelly Rolls"/>
    <property type="match status" value="1"/>
</dbReference>
<accession>A0ABY8FVQ4</accession>
<feature type="domain" description="HTH araC/xylS-type" evidence="4">
    <location>
        <begin position="175"/>
        <end position="273"/>
    </location>
</feature>
<keyword evidence="3" id="KW-0804">Transcription</keyword>
<dbReference type="RefSeq" id="WP_278017606.1">
    <property type="nucleotide sequence ID" value="NZ_CP121106.1"/>
</dbReference>
<dbReference type="Pfam" id="PF12833">
    <property type="entry name" value="HTH_18"/>
    <property type="match status" value="1"/>
</dbReference>
<sequence length="283" mass="31298">MPEAHCTHCREPHAGTQFFGEPEYRRSLDGLQIAEVHHRAGCDVPRHAHTSAFVSVLLTGRYQSRFGNTVAEFEPGRAVWHEGGFDHEDSIAAGGARFLCVEVDDRRLACLRDYHPRSPASQTLDDRASFALLRLFAANRASDDDLSIEALGAEFLGLMCEPDCSADEGRAPWLDRVCDRITCAPGDRASLSELAAIAAVHPSHLARSFRARYGCSVGEYARAYRLTRAWHLLAGRRLPVAEVAYSLGYADQSHFTREFSRQLAIPPARARRLLRQGGAVLDA</sequence>
<dbReference type="EMBL" id="CP121106">
    <property type="protein sequence ID" value="WFL78917.1"/>
    <property type="molecule type" value="Genomic_DNA"/>
</dbReference>
<keyword evidence="1" id="KW-0805">Transcription regulation</keyword>
<dbReference type="SMART" id="SM00342">
    <property type="entry name" value="HTH_ARAC"/>
    <property type="match status" value="1"/>
</dbReference>
<proteinExistence type="predicted"/>
<evidence type="ECO:0000256" key="1">
    <source>
        <dbReference type="ARBA" id="ARBA00023015"/>
    </source>
</evidence>
<dbReference type="InterPro" id="IPR011051">
    <property type="entry name" value="RmlC_Cupin_sf"/>
</dbReference>
<evidence type="ECO:0000259" key="4">
    <source>
        <dbReference type="PROSITE" id="PS01124"/>
    </source>
</evidence>
<dbReference type="PANTHER" id="PTHR46796">
    <property type="entry name" value="HTH-TYPE TRANSCRIPTIONAL ACTIVATOR RHAS-RELATED"/>
    <property type="match status" value="1"/>
</dbReference>
<protein>
    <submittedName>
        <fullName evidence="5">AraC family transcriptional regulator</fullName>
    </submittedName>
</protein>
<dbReference type="Proteomes" id="UP001215827">
    <property type="component" value="Chromosome"/>
</dbReference>
<dbReference type="InterPro" id="IPR018060">
    <property type="entry name" value="HTH_AraC"/>
</dbReference>
<evidence type="ECO:0000256" key="3">
    <source>
        <dbReference type="ARBA" id="ARBA00023163"/>
    </source>
</evidence>
<keyword evidence="6" id="KW-1185">Reference proteome</keyword>
<reference evidence="5 6" key="1">
    <citation type="submission" date="2023-03" db="EMBL/GenBank/DDBJ databases">
        <title>Altererythrobacter sp. CAU 1644 isolated from sand.</title>
        <authorList>
            <person name="Kim W."/>
        </authorList>
    </citation>
    <scope>NUCLEOTIDE SEQUENCE [LARGE SCALE GENOMIC DNA]</scope>
    <source>
        <strain evidence="5 6">CAU 1644</strain>
    </source>
</reference>
<dbReference type="InterPro" id="IPR014710">
    <property type="entry name" value="RmlC-like_jellyroll"/>
</dbReference>
<dbReference type="InterPro" id="IPR050204">
    <property type="entry name" value="AraC_XylS_family_regulators"/>
</dbReference>
<dbReference type="SUPFAM" id="SSF46689">
    <property type="entry name" value="Homeodomain-like"/>
    <property type="match status" value="2"/>
</dbReference>
<dbReference type="PANTHER" id="PTHR46796:SF6">
    <property type="entry name" value="ARAC SUBFAMILY"/>
    <property type="match status" value="1"/>
</dbReference>
<keyword evidence="2" id="KW-0238">DNA-binding</keyword>
<gene>
    <name evidence="5" type="ORF">P7228_07600</name>
</gene>
<name>A0ABY8FVQ4_9SPHN</name>
<dbReference type="Gene3D" id="1.10.10.60">
    <property type="entry name" value="Homeodomain-like"/>
    <property type="match status" value="1"/>
</dbReference>
<dbReference type="PROSITE" id="PS01124">
    <property type="entry name" value="HTH_ARAC_FAMILY_2"/>
    <property type="match status" value="1"/>
</dbReference>
<evidence type="ECO:0000313" key="6">
    <source>
        <dbReference type="Proteomes" id="UP001215827"/>
    </source>
</evidence>
<dbReference type="InterPro" id="IPR009057">
    <property type="entry name" value="Homeodomain-like_sf"/>
</dbReference>
<evidence type="ECO:0000313" key="5">
    <source>
        <dbReference type="EMBL" id="WFL78917.1"/>
    </source>
</evidence>
<organism evidence="5 6">
    <name type="scientific">Altererythrobacter arenosus</name>
    <dbReference type="NCBI Taxonomy" id="3032592"/>
    <lineage>
        <taxon>Bacteria</taxon>
        <taxon>Pseudomonadati</taxon>
        <taxon>Pseudomonadota</taxon>
        <taxon>Alphaproteobacteria</taxon>
        <taxon>Sphingomonadales</taxon>
        <taxon>Erythrobacteraceae</taxon>
        <taxon>Altererythrobacter</taxon>
    </lineage>
</organism>
<dbReference type="SUPFAM" id="SSF51182">
    <property type="entry name" value="RmlC-like cupins"/>
    <property type="match status" value="1"/>
</dbReference>
<evidence type="ECO:0000256" key="2">
    <source>
        <dbReference type="ARBA" id="ARBA00023125"/>
    </source>
</evidence>